<evidence type="ECO:0000256" key="4">
    <source>
        <dbReference type="RuleBase" id="RU366076"/>
    </source>
</evidence>
<name>A0ABY2H5L7_9HYPO</name>
<comment type="cofactor">
    <cofactor evidence="4">
        <name>Mn(2+)</name>
        <dbReference type="ChEBI" id="CHEBI:29035"/>
    </cofactor>
</comment>
<keyword evidence="1 4" id="KW-0547">Nucleotide-binding</keyword>
<evidence type="ECO:0000256" key="3">
    <source>
        <dbReference type="PROSITE-ProRule" id="PRU00464"/>
    </source>
</evidence>
<evidence type="ECO:0000256" key="1">
    <source>
        <dbReference type="ARBA" id="ARBA00022741"/>
    </source>
</evidence>
<dbReference type="CDD" id="cd01275">
    <property type="entry name" value="FHIT"/>
    <property type="match status" value="1"/>
</dbReference>
<dbReference type="SUPFAM" id="SSF54197">
    <property type="entry name" value="HIT-like"/>
    <property type="match status" value="1"/>
</dbReference>
<dbReference type="RefSeq" id="XP_073559622.1">
    <property type="nucleotide sequence ID" value="XM_073701696.1"/>
</dbReference>
<gene>
    <name evidence="6" type="ORF">CCMA1212_004389</name>
</gene>
<dbReference type="PROSITE" id="PS51084">
    <property type="entry name" value="HIT_2"/>
    <property type="match status" value="1"/>
</dbReference>
<organism evidence="6 7">
    <name type="scientific">Trichoderma ghanense</name>
    <dbReference type="NCBI Taxonomy" id="65468"/>
    <lineage>
        <taxon>Eukaryota</taxon>
        <taxon>Fungi</taxon>
        <taxon>Dikarya</taxon>
        <taxon>Ascomycota</taxon>
        <taxon>Pezizomycotina</taxon>
        <taxon>Sordariomycetes</taxon>
        <taxon>Hypocreomycetidae</taxon>
        <taxon>Hypocreales</taxon>
        <taxon>Hypocreaceae</taxon>
        <taxon>Trichoderma</taxon>
    </lineage>
</organism>
<keyword evidence="2 4" id="KW-0378">Hydrolase</keyword>
<dbReference type="InterPro" id="IPR019808">
    <property type="entry name" value="Histidine_triad_CS"/>
</dbReference>
<dbReference type="Proteomes" id="UP001642720">
    <property type="component" value="Unassembled WGS sequence"/>
</dbReference>
<sequence>SSASRLRSLQAARSAARPCCSDPSVGAFNHRKSFGKTLFARGVMTSTDTEGMTIKFGPFEVTKQVFLTTPHSYGLVNLKPLLPGHILICPLKPHARLLDLSPAETADLFATVQLAQKLLARLYFPDPSDPTSGSFTVALQDGAEAGQTIPHVHVHVIPRVKGDMGDEAMDEIYVHLSSEKANVGGALWDREQRPRPGGRMPRIEDAERNAKTMEEMVEEAERYKAVLGEMGVGNPARGGERL</sequence>
<reference evidence="6 7" key="1">
    <citation type="submission" date="2018-01" db="EMBL/GenBank/DDBJ databases">
        <title>Genome characterization of the sugarcane-associated fungus Trichoderma ghanense CCMA-1212 and their application in lignocelulose bioconversion.</title>
        <authorList>
            <person name="Steindorff A.S."/>
            <person name="Mendes T.D."/>
            <person name="Vilela E.S.D."/>
            <person name="Rodrigues D.S."/>
            <person name="Formighieri E.F."/>
            <person name="Melo I.S."/>
            <person name="Favaro L.C.L."/>
        </authorList>
    </citation>
    <scope>NUCLEOTIDE SEQUENCE [LARGE SCALE GENOMIC DNA]</scope>
    <source>
        <strain evidence="6 7">CCMA-1212</strain>
    </source>
</reference>
<dbReference type="PANTHER" id="PTHR46243:SF1">
    <property type="entry name" value="BIS(5'-ADENOSYL)-TRIPHOSPHATASE"/>
    <property type="match status" value="1"/>
</dbReference>
<keyword evidence="7" id="KW-1185">Reference proteome</keyword>
<feature type="non-terminal residue" evidence="6">
    <location>
        <position position="1"/>
    </location>
</feature>
<protein>
    <recommendedName>
        <fullName evidence="4">Bis(5'-adenosyl)-triphosphatase</fullName>
        <ecNumber evidence="4">3.6.1.29</ecNumber>
    </recommendedName>
</protein>
<dbReference type="Pfam" id="PF01230">
    <property type="entry name" value="HIT"/>
    <property type="match status" value="1"/>
</dbReference>
<dbReference type="GeneID" id="300576146"/>
<feature type="domain" description="HIT" evidence="5">
    <location>
        <begin position="52"/>
        <end position="166"/>
    </location>
</feature>
<dbReference type="PROSITE" id="PS00892">
    <property type="entry name" value="HIT_1"/>
    <property type="match status" value="1"/>
</dbReference>
<evidence type="ECO:0000313" key="6">
    <source>
        <dbReference type="EMBL" id="TFB03421.1"/>
    </source>
</evidence>
<evidence type="ECO:0000259" key="5">
    <source>
        <dbReference type="PROSITE" id="PS51084"/>
    </source>
</evidence>
<dbReference type="EC" id="3.6.1.29" evidence="4"/>
<proteinExistence type="predicted"/>
<comment type="caution">
    <text evidence="6">The sequence shown here is derived from an EMBL/GenBank/DDBJ whole genome shotgun (WGS) entry which is preliminary data.</text>
</comment>
<dbReference type="InterPro" id="IPR039383">
    <property type="entry name" value="FHIT"/>
</dbReference>
<dbReference type="InterPro" id="IPR011146">
    <property type="entry name" value="HIT-like"/>
</dbReference>
<dbReference type="Gene3D" id="3.30.428.10">
    <property type="entry name" value="HIT-like"/>
    <property type="match status" value="1"/>
</dbReference>
<evidence type="ECO:0000256" key="2">
    <source>
        <dbReference type="ARBA" id="ARBA00022801"/>
    </source>
</evidence>
<comment type="catalytic activity">
    <reaction evidence="4">
        <text>P(1),P(3)-bis(5'-adenosyl) triphosphate + H2O = AMP + ADP + 2 H(+)</text>
        <dbReference type="Rhea" id="RHEA:13893"/>
        <dbReference type="ChEBI" id="CHEBI:15377"/>
        <dbReference type="ChEBI" id="CHEBI:15378"/>
        <dbReference type="ChEBI" id="CHEBI:58529"/>
        <dbReference type="ChEBI" id="CHEBI:456215"/>
        <dbReference type="ChEBI" id="CHEBI:456216"/>
        <dbReference type="EC" id="3.6.1.29"/>
    </reaction>
</comment>
<feature type="short sequence motif" description="Histidine triad motif" evidence="3">
    <location>
        <begin position="151"/>
        <end position="155"/>
    </location>
</feature>
<dbReference type="InterPro" id="IPR036265">
    <property type="entry name" value="HIT-like_sf"/>
</dbReference>
<accession>A0ABY2H5L7</accession>
<dbReference type="PANTHER" id="PTHR46243">
    <property type="entry name" value="BIS(5'-ADENOSYL)-TRIPHOSPHATASE"/>
    <property type="match status" value="1"/>
</dbReference>
<dbReference type="EMBL" id="PPTA01000005">
    <property type="protein sequence ID" value="TFB03421.1"/>
    <property type="molecule type" value="Genomic_DNA"/>
</dbReference>
<evidence type="ECO:0000313" key="7">
    <source>
        <dbReference type="Proteomes" id="UP001642720"/>
    </source>
</evidence>
<dbReference type="InterPro" id="IPR051884">
    <property type="entry name" value="Bis(5'-adenosyl)-TPase_reg"/>
</dbReference>